<dbReference type="InterPro" id="IPR024607">
    <property type="entry name" value="Sulfatase_CS"/>
</dbReference>
<evidence type="ECO:0000256" key="5">
    <source>
        <dbReference type="ARBA" id="ARBA00022801"/>
    </source>
</evidence>
<dbReference type="Pfam" id="PF00884">
    <property type="entry name" value="Sulfatase"/>
    <property type="match status" value="1"/>
</dbReference>
<reference evidence="9 10" key="1">
    <citation type="submission" date="2019-02" db="EMBL/GenBank/DDBJ databases">
        <title>Deep-cultivation of Planctomycetes and their phenomic and genomic characterization uncovers novel biology.</title>
        <authorList>
            <person name="Wiegand S."/>
            <person name="Jogler M."/>
            <person name="Boedeker C."/>
            <person name="Pinto D."/>
            <person name="Vollmers J."/>
            <person name="Rivas-Marin E."/>
            <person name="Kohn T."/>
            <person name="Peeters S.H."/>
            <person name="Heuer A."/>
            <person name="Rast P."/>
            <person name="Oberbeckmann S."/>
            <person name="Bunk B."/>
            <person name="Jeske O."/>
            <person name="Meyerdierks A."/>
            <person name="Storesund J.E."/>
            <person name="Kallscheuer N."/>
            <person name="Luecker S."/>
            <person name="Lage O.M."/>
            <person name="Pohl T."/>
            <person name="Merkel B.J."/>
            <person name="Hornburger P."/>
            <person name="Mueller R.-W."/>
            <person name="Bruemmer F."/>
            <person name="Labrenz M."/>
            <person name="Spormann A.M."/>
            <person name="Op den Camp H."/>
            <person name="Overmann J."/>
            <person name="Amann R."/>
            <person name="Jetten M.S.M."/>
            <person name="Mascher T."/>
            <person name="Medema M.H."/>
            <person name="Devos D.P."/>
            <person name="Kaster A.-K."/>
            <person name="Ovreas L."/>
            <person name="Rohde M."/>
            <person name="Galperin M.Y."/>
            <person name="Jogler C."/>
        </authorList>
    </citation>
    <scope>NUCLEOTIDE SEQUENCE [LARGE SCALE GENOMIC DNA]</scope>
    <source>
        <strain evidence="9 10">Mal4</strain>
    </source>
</reference>
<dbReference type="EC" id="3.1.6.1" evidence="9"/>
<evidence type="ECO:0000256" key="3">
    <source>
        <dbReference type="ARBA" id="ARBA00022723"/>
    </source>
</evidence>
<dbReference type="InterPro" id="IPR017850">
    <property type="entry name" value="Alkaline_phosphatase_core_sf"/>
</dbReference>
<dbReference type="Gene3D" id="3.30.1120.10">
    <property type="match status" value="1"/>
</dbReference>
<evidence type="ECO:0000259" key="8">
    <source>
        <dbReference type="Pfam" id="PF00884"/>
    </source>
</evidence>
<evidence type="ECO:0000256" key="2">
    <source>
        <dbReference type="ARBA" id="ARBA00008779"/>
    </source>
</evidence>
<feature type="signal peptide" evidence="7">
    <location>
        <begin position="1"/>
        <end position="25"/>
    </location>
</feature>
<dbReference type="PROSITE" id="PS00149">
    <property type="entry name" value="SULFATASE_2"/>
    <property type="match status" value="1"/>
</dbReference>
<dbReference type="SUPFAM" id="SSF53649">
    <property type="entry name" value="Alkaline phosphatase-like"/>
    <property type="match status" value="1"/>
</dbReference>
<protein>
    <submittedName>
        <fullName evidence="9">Arylsulfatase</fullName>
        <ecNumber evidence="9">3.1.6.1</ecNumber>
    </submittedName>
</protein>
<feature type="domain" description="Sulfatase N-terminal" evidence="8">
    <location>
        <begin position="30"/>
        <end position="373"/>
    </location>
</feature>
<keyword evidence="5 9" id="KW-0378">Hydrolase</keyword>
<dbReference type="Gene3D" id="3.40.720.10">
    <property type="entry name" value="Alkaline Phosphatase, subunit A"/>
    <property type="match status" value="1"/>
</dbReference>
<accession>A0A517Z0X6</accession>
<name>A0A517Z0X6_9PLAN</name>
<keyword evidence="10" id="KW-1185">Reference proteome</keyword>
<dbReference type="InterPro" id="IPR050738">
    <property type="entry name" value="Sulfatase"/>
</dbReference>
<evidence type="ECO:0000256" key="1">
    <source>
        <dbReference type="ARBA" id="ARBA00001913"/>
    </source>
</evidence>
<comment type="similarity">
    <text evidence="2">Belongs to the sulfatase family.</text>
</comment>
<proteinExistence type="inferred from homology"/>
<dbReference type="Gene3D" id="2.60.120.560">
    <property type="entry name" value="Exo-inulinase, domain 1"/>
    <property type="match status" value="1"/>
</dbReference>
<dbReference type="KEGG" id="mri:Mal4_04200"/>
<keyword evidence="4 7" id="KW-0732">Signal</keyword>
<dbReference type="PANTHER" id="PTHR42693">
    <property type="entry name" value="ARYLSULFATASE FAMILY MEMBER"/>
    <property type="match status" value="1"/>
</dbReference>
<dbReference type="RefSeq" id="WP_197444016.1">
    <property type="nucleotide sequence ID" value="NZ_CP036275.1"/>
</dbReference>
<dbReference type="InterPro" id="IPR000917">
    <property type="entry name" value="Sulfatase_N"/>
</dbReference>
<evidence type="ECO:0000256" key="7">
    <source>
        <dbReference type="SAM" id="SignalP"/>
    </source>
</evidence>
<dbReference type="EMBL" id="CP036275">
    <property type="protein sequence ID" value="QDU36137.1"/>
    <property type="molecule type" value="Genomic_DNA"/>
</dbReference>
<dbReference type="Proteomes" id="UP000320496">
    <property type="component" value="Chromosome"/>
</dbReference>
<sequence length="884" mass="101042" precursor="true">MMFLRVARCVLWLMLVIGVTPDGIADSRPPNIVFVLADDLGWSELGCYGNTFHETPHLDQLTADGMKFTQAYAATPVCSPYRAALLTGQHPARLGILDYLRPNSANALSTETVTLPEILQQHGYVTGMIGKWHLTGYEHHGARHESRPRDHGFAWDFAREVKGVGNGANFWPYVFRDQPIRWIDIPANRLGDQEYLTDRMNLEAVDFIERERDRPFFLYLSHYAPHSILNGKPDLVDKYRRKHPPGPSTRERCDLCQDQGHAGDPLHHWAGDHNPHLAAMLESIDEGIGMIRSRLDELGLAGNTIIIFTSDNGGETNVTSNAPLRGGKSELYEGGIRVPLIVRWPAVVPEGTVCSRPTMNVDFFPTLLEAAGIAVDESQPLDGVSILSSLRNGSPPSGGRTLYWHYPLDRPHFLGGRSAGAIRDNDWKLIEFFDTGEAELYALADDVAEQNNLAAARPDVTKRLQTQLAEWRAEVEARTPSPPLLTTPRQLAFADHFTPGQVSPRWFFSGEWAAENGILRRADDGTGTTRIFLRETEFDDALIRFDFRLHESQDIRLVTGGDGHYNAVIHIRPDHFFIQTALDKSGPYFPSRHGECAIDFDPGRWYTMTVEFLGDRLVAHVDPEHLASAQHPILDRTRQYFAFQVDESAAAFDNVQIFTVGRHPELDRNLDHIEALDARHPVSRSLEDEFEIEKRNAHDRLYRSNARYRELVQQVDALDARNRSMYPEVFRTHKEFHQEVAALRRKLLAEDARYKELLFATHRATRALDEFLIEQDPEVADLPESRRNRELERTRDRFRDDSRYRELVLERDAAQAKLEAAYPQLFLTNEQISRMKKERRQARDDDPRFRTAIQERAAAWQAQQTYLFEHDERLKQLHQRLTAP</sequence>
<evidence type="ECO:0000256" key="6">
    <source>
        <dbReference type="ARBA" id="ARBA00022837"/>
    </source>
</evidence>
<keyword evidence="6" id="KW-0106">Calcium</keyword>
<dbReference type="GO" id="GO:0004065">
    <property type="term" value="F:arylsulfatase activity"/>
    <property type="evidence" value="ECO:0007669"/>
    <property type="project" value="UniProtKB-EC"/>
</dbReference>
<evidence type="ECO:0000313" key="10">
    <source>
        <dbReference type="Proteomes" id="UP000320496"/>
    </source>
</evidence>
<evidence type="ECO:0000256" key="4">
    <source>
        <dbReference type="ARBA" id="ARBA00022729"/>
    </source>
</evidence>
<organism evidence="9 10">
    <name type="scientific">Maioricimonas rarisocia</name>
    <dbReference type="NCBI Taxonomy" id="2528026"/>
    <lineage>
        <taxon>Bacteria</taxon>
        <taxon>Pseudomonadati</taxon>
        <taxon>Planctomycetota</taxon>
        <taxon>Planctomycetia</taxon>
        <taxon>Planctomycetales</taxon>
        <taxon>Planctomycetaceae</taxon>
        <taxon>Maioricimonas</taxon>
    </lineage>
</organism>
<dbReference type="PANTHER" id="PTHR42693:SF42">
    <property type="entry name" value="ARYLSULFATASE G"/>
    <property type="match status" value="1"/>
</dbReference>
<dbReference type="GO" id="GO:0046872">
    <property type="term" value="F:metal ion binding"/>
    <property type="evidence" value="ECO:0007669"/>
    <property type="project" value="UniProtKB-KW"/>
</dbReference>
<dbReference type="CDD" id="cd16144">
    <property type="entry name" value="ARS_like"/>
    <property type="match status" value="1"/>
</dbReference>
<gene>
    <name evidence="9" type="primary">atsA_9</name>
    <name evidence="9" type="ORF">Mal4_04200</name>
</gene>
<keyword evidence="3" id="KW-0479">Metal-binding</keyword>
<dbReference type="AlphaFoldDB" id="A0A517Z0X6"/>
<feature type="chain" id="PRO_5022045622" evidence="7">
    <location>
        <begin position="26"/>
        <end position="884"/>
    </location>
</feature>
<evidence type="ECO:0000313" key="9">
    <source>
        <dbReference type="EMBL" id="QDU36137.1"/>
    </source>
</evidence>
<comment type="cofactor">
    <cofactor evidence="1">
        <name>Ca(2+)</name>
        <dbReference type="ChEBI" id="CHEBI:29108"/>
    </cofactor>
</comment>